<dbReference type="Proteomes" id="UP000499080">
    <property type="component" value="Unassembled WGS sequence"/>
</dbReference>
<proteinExistence type="predicted"/>
<comment type="caution">
    <text evidence="1">The sequence shown here is derived from an EMBL/GenBank/DDBJ whole genome shotgun (WGS) entry which is preliminary data.</text>
</comment>
<reference evidence="1 2" key="1">
    <citation type="journal article" date="2019" name="Sci. Rep.">
        <title>Orb-weaving spider Araneus ventricosus genome elucidates the spidroin gene catalogue.</title>
        <authorList>
            <person name="Kono N."/>
            <person name="Nakamura H."/>
            <person name="Ohtoshi R."/>
            <person name="Moran D.A.P."/>
            <person name="Shinohara A."/>
            <person name="Yoshida Y."/>
            <person name="Fujiwara M."/>
            <person name="Mori M."/>
            <person name="Tomita M."/>
            <person name="Arakawa K."/>
        </authorList>
    </citation>
    <scope>NUCLEOTIDE SEQUENCE [LARGE SCALE GENOMIC DNA]</scope>
</reference>
<dbReference type="EMBL" id="BGPR01003451">
    <property type="protein sequence ID" value="GBM88279.1"/>
    <property type="molecule type" value="Genomic_DNA"/>
</dbReference>
<sequence length="93" mass="10922">MVEKDMRVKHRPIRLKDLYKHRHLLPDLRKSEEVFSSRLSCKFPQYTEIRGSVLLSAFLKISIVYGKERKCSPLGFLVNFHGIASFQLNFVVK</sequence>
<gene>
    <name evidence="1" type="ORF">AVEN_107827_1</name>
</gene>
<name>A0A4Y2JFQ3_ARAVE</name>
<organism evidence="1 2">
    <name type="scientific">Araneus ventricosus</name>
    <name type="common">Orbweaver spider</name>
    <name type="synonym">Epeira ventricosa</name>
    <dbReference type="NCBI Taxonomy" id="182803"/>
    <lineage>
        <taxon>Eukaryota</taxon>
        <taxon>Metazoa</taxon>
        <taxon>Ecdysozoa</taxon>
        <taxon>Arthropoda</taxon>
        <taxon>Chelicerata</taxon>
        <taxon>Arachnida</taxon>
        <taxon>Araneae</taxon>
        <taxon>Araneomorphae</taxon>
        <taxon>Entelegynae</taxon>
        <taxon>Araneoidea</taxon>
        <taxon>Araneidae</taxon>
        <taxon>Araneus</taxon>
    </lineage>
</organism>
<accession>A0A4Y2JFQ3</accession>
<evidence type="ECO:0000313" key="2">
    <source>
        <dbReference type="Proteomes" id="UP000499080"/>
    </source>
</evidence>
<keyword evidence="2" id="KW-1185">Reference proteome</keyword>
<protein>
    <submittedName>
        <fullName evidence="1">Uncharacterized protein</fullName>
    </submittedName>
</protein>
<evidence type="ECO:0000313" key="1">
    <source>
        <dbReference type="EMBL" id="GBM88279.1"/>
    </source>
</evidence>
<dbReference type="AlphaFoldDB" id="A0A4Y2JFQ3"/>